<keyword evidence="2" id="KW-0812">Transmembrane</keyword>
<keyword evidence="2" id="KW-1133">Transmembrane helix</keyword>
<gene>
    <name evidence="3" type="ORF">HTZ84_22545</name>
</gene>
<keyword evidence="4" id="KW-1185">Reference proteome</keyword>
<keyword evidence="2" id="KW-0472">Membrane</keyword>
<accession>A0ABX2LKV0</accession>
<feature type="region of interest" description="Disordered" evidence="1">
    <location>
        <begin position="144"/>
        <end position="178"/>
    </location>
</feature>
<feature type="compositionally biased region" description="Polar residues" evidence="1">
    <location>
        <begin position="154"/>
        <end position="163"/>
    </location>
</feature>
<evidence type="ECO:0000256" key="2">
    <source>
        <dbReference type="SAM" id="Phobius"/>
    </source>
</evidence>
<evidence type="ECO:0000313" key="4">
    <source>
        <dbReference type="Proteomes" id="UP001016761"/>
    </source>
</evidence>
<comment type="caution">
    <text evidence="3">The sequence shown here is derived from an EMBL/GenBank/DDBJ whole genome shotgun (WGS) entry which is preliminary data.</text>
</comment>
<dbReference type="InterPro" id="IPR006311">
    <property type="entry name" value="TAT_signal"/>
</dbReference>
<feature type="region of interest" description="Disordered" evidence="1">
    <location>
        <begin position="528"/>
        <end position="577"/>
    </location>
</feature>
<feature type="transmembrane region" description="Helical" evidence="2">
    <location>
        <begin position="212"/>
        <end position="232"/>
    </location>
</feature>
<proteinExistence type="predicted"/>
<reference evidence="3 4" key="1">
    <citation type="submission" date="2020-06" db="EMBL/GenBank/DDBJ databases">
        <title>Haloterrigena sp. nov., an extremely halophilic archaeon isolated from a saline sediment.</title>
        <authorList>
            <person name="Liu B.-B."/>
        </authorList>
    </citation>
    <scope>NUCLEOTIDE SEQUENCE [LARGE SCALE GENOMIC DNA]</scope>
    <source>
        <strain evidence="3 4">SYSU A558-1</strain>
    </source>
</reference>
<organism evidence="3 4">
    <name type="scientific">Haloterrigena gelatinilytica</name>
    <dbReference type="NCBI Taxonomy" id="2741724"/>
    <lineage>
        <taxon>Archaea</taxon>
        <taxon>Methanobacteriati</taxon>
        <taxon>Methanobacteriota</taxon>
        <taxon>Stenosarchaea group</taxon>
        <taxon>Halobacteria</taxon>
        <taxon>Halobacteriales</taxon>
        <taxon>Natrialbaceae</taxon>
        <taxon>Haloterrigena</taxon>
    </lineage>
</organism>
<protein>
    <submittedName>
        <fullName evidence="3">Uncharacterized protein</fullName>
    </submittedName>
</protein>
<dbReference type="EMBL" id="JABUQZ010000003">
    <property type="protein sequence ID" value="NUC75048.1"/>
    <property type="molecule type" value="Genomic_DNA"/>
</dbReference>
<feature type="compositionally biased region" description="Basic and acidic residues" evidence="1">
    <location>
        <begin position="144"/>
        <end position="153"/>
    </location>
</feature>
<sequence length="577" mass="63691">MSRRRTLATTLALIALLATSMVAPAAAAQELTYGDERGDLEIREESWLEDDESIAVDRTGNRTIYDVDGPRYEVTLTNTDHANVTNYGVADGEATVEYDEQRNVYVVEPAGEGTVGLYWNTNDGNSTTRYAASLRASNVEWEHHQPAELESTRNDAQNWSEASSAAREVNPTQPPGETISEGLTYAEFFASPFQTFRQDIQATIVMLTLRPGGLVVLATFLLISALGVAVGYRRKHKTDQQFEQFDDLQTERDRAWLEKAKRIFQQNDMTDLYPDHISRAMTKLFGPNTWIAHKNYLLMRSPTHTKGLVLSMMSQIGYVGIVDRDDDGEVQEVRAVHASILDHCDDPLEAPAGPDEVPLRDITTANAPKLPGGEVAADGGDPVETVDLATLRYDDRADRALISAVPGEHLDMRVFQDSVSIDADDVSLPIDNHDISDAELISEINPNIPGDFESEEQYAEVLGELLEFVCNHPLYTDAEGNVREEMDLLSFMCEMDSVMADKADFPVADTQRKALYWIAEELDPNSKLRDEMAERKGNGGRQRSDNSAESVIDESDIDGLDGGVSIGFDDPTGGASS</sequence>
<dbReference type="Proteomes" id="UP001016761">
    <property type="component" value="Unassembled WGS sequence"/>
</dbReference>
<feature type="compositionally biased region" description="Basic and acidic residues" evidence="1">
    <location>
        <begin position="528"/>
        <end position="546"/>
    </location>
</feature>
<evidence type="ECO:0000313" key="3">
    <source>
        <dbReference type="EMBL" id="NUC75048.1"/>
    </source>
</evidence>
<name>A0ABX2LKV0_9EURY</name>
<dbReference type="RefSeq" id="WP_174682886.1">
    <property type="nucleotide sequence ID" value="NZ_JABUQZ010000003.1"/>
</dbReference>
<dbReference type="PROSITE" id="PS51318">
    <property type="entry name" value="TAT"/>
    <property type="match status" value="1"/>
</dbReference>
<evidence type="ECO:0000256" key="1">
    <source>
        <dbReference type="SAM" id="MobiDB-lite"/>
    </source>
</evidence>